<protein>
    <recommendedName>
        <fullName evidence="1">non-specific serine/threonine protein kinase</fullName>
        <ecNumber evidence="1">2.7.11.1</ecNumber>
    </recommendedName>
</protein>
<dbReference type="PANTHER" id="PTHR47634:SF9">
    <property type="entry name" value="PROTEIN KINASE DOMAIN-CONTAINING PROTEIN-RELATED"/>
    <property type="match status" value="1"/>
</dbReference>
<accession>A0A2B7Y6V6</accession>
<feature type="domain" description="Protein kinase" evidence="9">
    <location>
        <begin position="60"/>
        <end position="337"/>
    </location>
</feature>
<dbReference type="GO" id="GO:0004674">
    <property type="term" value="F:protein serine/threonine kinase activity"/>
    <property type="evidence" value="ECO:0007669"/>
    <property type="project" value="UniProtKB-KW"/>
</dbReference>
<dbReference type="EC" id="2.7.11.1" evidence="1"/>
<comment type="caution">
    <text evidence="10">The sequence shown here is derived from an EMBL/GenBank/DDBJ whole genome shotgun (WGS) entry which is preliminary data.</text>
</comment>
<dbReference type="STRING" id="1447883.A0A2B7Y6V6"/>
<dbReference type="AlphaFoldDB" id="A0A2B7Y6V6"/>
<dbReference type="EMBL" id="PDNA01000071">
    <property type="protein sequence ID" value="PGH16773.1"/>
    <property type="molecule type" value="Genomic_DNA"/>
</dbReference>
<keyword evidence="11" id="KW-1185">Reference proteome</keyword>
<evidence type="ECO:0000259" key="9">
    <source>
        <dbReference type="PROSITE" id="PS50011"/>
    </source>
</evidence>
<dbReference type="GO" id="GO:0050684">
    <property type="term" value="P:regulation of mRNA processing"/>
    <property type="evidence" value="ECO:0007669"/>
    <property type="project" value="TreeGrafter"/>
</dbReference>
<evidence type="ECO:0000256" key="7">
    <source>
        <dbReference type="ARBA" id="ARBA00047899"/>
    </source>
</evidence>
<name>A0A2B7Y6V6_POLH7</name>
<keyword evidence="4" id="KW-0547">Nucleotide-binding</keyword>
<dbReference type="Proteomes" id="UP000224634">
    <property type="component" value="Unassembled WGS sequence"/>
</dbReference>
<evidence type="ECO:0000256" key="2">
    <source>
        <dbReference type="ARBA" id="ARBA00022527"/>
    </source>
</evidence>
<evidence type="ECO:0000256" key="1">
    <source>
        <dbReference type="ARBA" id="ARBA00012513"/>
    </source>
</evidence>
<dbReference type="GO" id="GO:0005737">
    <property type="term" value="C:cytoplasm"/>
    <property type="evidence" value="ECO:0007669"/>
    <property type="project" value="TreeGrafter"/>
</dbReference>
<evidence type="ECO:0000313" key="11">
    <source>
        <dbReference type="Proteomes" id="UP000224634"/>
    </source>
</evidence>
<dbReference type="Gene3D" id="3.30.200.20">
    <property type="entry name" value="Phosphorylase Kinase, domain 1"/>
    <property type="match status" value="1"/>
</dbReference>
<keyword evidence="5 10" id="KW-0418">Kinase</keyword>
<dbReference type="OrthoDB" id="5979581at2759"/>
<keyword evidence="3" id="KW-0808">Transferase</keyword>
<evidence type="ECO:0000256" key="3">
    <source>
        <dbReference type="ARBA" id="ARBA00022679"/>
    </source>
</evidence>
<evidence type="ECO:0000313" key="10">
    <source>
        <dbReference type="EMBL" id="PGH16773.1"/>
    </source>
</evidence>
<dbReference type="InterPro" id="IPR051334">
    <property type="entry name" value="SRPK"/>
</dbReference>
<dbReference type="PANTHER" id="PTHR47634">
    <property type="entry name" value="PROTEIN KINASE DOMAIN-CONTAINING PROTEIN-RELATED"/>
    <property type="match status" value="1"/>
</dbReference>
<dbReference type="Gene3D" id="1.10.510.10">
    <property type="entry name" value="Transferase(Phosphotransferase) domain 1"/>
    <property type="match status" value="1"/>
</dbReference>
<comment type="catalytic activity">
    <reaction evidence="8">
        <text>L-seryl-[protein] + ATP = O-phospho-L-seryl-[protein] + ADP + H(+)</text>
        <dbReference type="Rhea" id="RHEA:17989"/>
        <dbReference type="Rhea" id="RHEA-COMP:9863"/>
        <dbReference type="Rhea" id="RHEA-COMP:11604"/>
        <dbReference type="ChEBI" id="CHEBI:15378"/>
        <dbReference type="ChEBI" id="CHEBI:29999"/>
        <dbReference type="ChEBI" id="CHEBI:30616"/>
        <dbReference type="ChEBI" id="CHEBI:83421"/>
        <dbReference type="ChEBI" id="CHEBI:456216"/>
        <dbReference type="EC" id="2.7.11.1"/>
    </reaction>
</comment>
<sequence length="337" mass="37309">MIVRIFPLRRPSGIPRRFNPVALGLANLSPFSPRRQTPSRGMESTAAGKTAFQYIPLEDVEKLERYCPGGFHPVTIGDNLHGRDQTVGRYVAVKIVVAAGDSLEGDILHQLGGADLGNETHPGKDLIPPILDEFILKEPNGEHRCLVTAPARMSIATAKDASYITLFQLPVAGAIAAQLIQAVDFLHSRGIVHADLHPGNILLRLPKDMDNLSFDQFYEKYRQPNLEPVVRLDNQPLPRGVPTHGIIILLTDFGESFLPSTTLRHYSRTPELLIPPEIHFLPQELLSFSADIWTLAGTIWAIIGQRPLFEGFGSSADLVTKEHVDVLGKLPPEWWVK</sequence>
<keyword evidence="2 10" id="KW-0723">Serine/threonine-protein kinase</keyword>
<dbReference type="Pfam" id="PF00069">
    <property type="entry name" value="Pkinase"/>
    <property type="match status" value="1"/>
</dbReference>
<reference evidence="10 11" key="1">
    <citation type="submission" date="2017-10" db="EMBL/GenBank/DDBJ databases">
        <title>Comparative genomics in systemic dimorphic fungi from Ajellomycetaceae.</title>
        <authorList>
            <person name="Munoz J.F."/>
            <person name="Mcewen J.G."/>
            <person name="Clay O.K."/>
            <person name="Cuomo C.A."/>
        </authorList>
    </citation>
    <scope>NUCLEOTIDE SEQUENCE [LARGE SCALE GENOMIC DNA]</scope>
    <source>
        <strain evidence="10 11">UAMH7299</strain>
    </source>
</reference>
<evidence type="ECO:0000256" key="8">
    <source>
        <dbReference type="ARBA" id="ARBA00048679"/>
    </source>
</evidence>
<proteinExistence type="predicted"/>
<evidence type="ECO:0000256" key="6">
    <source>
        <dbReference type="ARBA" id="ARBA00022840"/>
    </source>
</evidence>
<dbReference type="GO" id="GO:0005524">
    <property type="term" value="F:ATP binding"/>
    <property type="evidence" value="ECO:0007669"/>
    <property type="project" value="UniProtKB-KW"/>
</dbReference>
<dbReference type="GO" id="GO:0005634">
    <property type="term" value="C:nucleus"/>
    <property type="evidence" value="ECO:0007669"/>
    <property type="project" value="TreeGrafter"/>
</dbReference>
<dbReference type="SUPFAM" id="SSF56112">
    <property type="entry name" value="Protein kinase-like (PK-like)"/>
    <property type="match status" value="1"/>
</dbReference>
<evidence type="ECO:0000256" key="5">
    <source>
        <dbReference type="ARBA" id="ARBA00022777"/>
    </source>
</evidence>
<gene>
    <name evidence="10" type="ORF">AJ80_05088</name>
</gene>
<comment type="catalytic activity">
    <reaction evidence="7">
        <text>L-threonyl-[protein] + ATP = O-phospho-L-threonyl-[protein] + ADP + H(+)</text>
        <dbReference type="Rhea" id="RHEA:46608"/>
        <dbReference type="Rhea" id="RHEA-COMP:11060"/>
        <dbReference type="Rhea" id="RHEA-COMP:11605"/>
        <dbReference type="ChEBI" id="CHEBI:15378"/>
        <dbReference type="ChEBI" id="CHEBI:30013"/>
        <dbReference type="ChEBI" id="CHEBI:30616"/>
        <dbReference type="ChEBI" id="CHEBI:61977"/>
        <dbReference type="ChEBI" id="CHEBI:456216"/>
        <dbReference type="EC" id="2.7.11.1"/>
    </reaction>
</comment>
<dbReference type="InterPro" id="IPR011009">
    <property type="entry name" value="Kinase-like_dom_sf"/>
</dbReference>
<dbReference type="GO" id="GO:0000245">
    <property type="term" value="P:spliceosomal complex assembly"/>
    <property type="evidence" value="ECO:0007669"/>
    <property type="project" value="TreeGrafter"/>
</dbReference>
<dbReference type="PROSITE" id="PS50011">
    <property type="entry name" value="PROTEIN_KINASE_DOM"/>
    <property type="match status" value="1"/>
</dbReference>
<dbReference type="InterPro" id="IPR000719">
    <property type="entry name" value="Prot_kinase_dom"/>
</dbReference>
<organism evidence="10 11">
    <name type="scientific">Polytolypa hystricis (strain UAMH7299)</name>
    <dbReference type="NCBI Taxonomy" id="1447883"/>
    <lineage>
        <taxon>Eukaryota</taxon>
        <taxon>Fungi</taxon>
        <taxon>Dikarya</taxon>
        <taxon>Ascomycota</taxon>
        <taxon>Pezizomycotina</taxon>
        <taxon>Eurotiomycetes</taxon>
        <taxon>Eurotiomycetidae</taxon>
        <taxon>Onygenales</taxon>
        <taxon>Onygenales incertae sedis</taxon>
        <taxon>Polytolypa</taxon>
    </lineage>
</organism>
<keyword evidence="6" id="KW-0067">ATP-binding</keyword>
<dbReference type="SMART" id="SM00220">
    <property type="entry name" value="S_TKc"/>
    <property type="match status" value="1"/>
</dbReference>
<evidence type="ECO:0000256" key="4">
    <source>
        <dbReference type="ARBA" id="ARBA00022741"/>
    </source>
</evidence>